<comment type="caution">
    <text evidence="9">Lacks conserved residue(s) required for the propagation of feature annotation.</text>
</comment>
<keyword evidence="5 9" id="KW-0997">Cell inner membrane</keyword>
<accession>A0A2S5TDM2</accession>
<dbReference type="InterPro" id="IPR027463">
    <property type="entry name" value="AcrB_DN_DC_subdom"/>
</dbReference>
<feature type="transmembrane region" description="Helical" evidence="9">
    <location>
        <begin position="973"/>
        <end position="993"/>
    </location>
</feature>
<evidence type="ECO:0000256" key="2">
    <source>
        <dbReference type="ARBA" id="ARBA00010942"/>
    </source>
</evidence>
<feature type="transmembrane region" description="Helical" evidence="9">
    <location>
        <begin position="999"/>
        <end position="1027"/>
    </location>
</feature>
<dbReference type="EMBL" id="PSNW01000008">
    <property type="protein sequence ID" value="PPE73080.1"/>
    <property type="molecule type" value="Genomic_DNA"/>
</dbReference>
<sequence length="1052" mass="113333">MSEFFISRPIFATVLSIIITIAGAIALTQLPIARYPQITPPSIVVSTSFPGADAATVEQSVAAPIEQQVNGVPNMLYMSSKSGNDGSYSLNITFDIGTDQDIAAVEVQNKVAIAQRQLPQEVVRQGVTVTKRQPQILLLVAIRATDPKYDYLFLSNYATLNVYDALARIPGVGQVVVLGGRDYGMRIWLDPEKMARLGVTTQDVSRVLNEQNVVAPAGTVGAEPAPPGQEKQYAVSVRGRLSDPADYENVVVRARNDGSIVQLKDIARVELAATDYTRSSRLNGEPVANIGIYQLPDANALDVAKGVRKTMDELSHSFPEGIEYSIPFDTTLFVSESVYEVEHTLVVAAILVLAVVFLFLESWRATLIPMLAVPVSIVGAFSAFVAMGFSINTLTLLALVLAIGLVVDDAIVVVEAVMEKMDSHGLSAREATRQAMRDVSGPVIAIALVLSAVFVPVSFLPGLTGQFYRQFALTLSVSVVISALVALTFTPALCALLLKPSAESHWGGPVGRFFGAFNRGFERATQRYTGTVRRAIRRSAVSLLVFGVLVAAAAYLVAKRPGGFLPDEDQGYLITTISLPPAASLQRTDEVVRKYREITAQIPAIQNTVAISGFSLLAGITQSSAATVFVALKPWHERGKGESAKEILGRLMKETTAIREANFLVLNPPSIPGIGQAGGFEFILEDRSGGSMERFVGVMRDFLERANQRSDLQRVFTNFNPTTPQVEYVVDREQAKTLGVPLSDIFGSLQTFLGGSYINDFNLFGRTYRVTAQAEGLARATPDAVNHLYVRTDQGAMVPLSTVVQIRGKSGPDYIERFNVFRAVTIQGSAAPGYSSGDAIRAMEELAADLPAGYAFEWSGATYQEKKSSGQAPYIFAAAMIFVFLVLAAQYESWIVPFAVLLGIPFAVFGAFAALAWRGMSNDIYAQIGLVMLIGLAAKNAILIVEFAKLSHERGMELVEAAIEGARLRLRPILMTSFAFILGAVPLVVATGAGAGARMVLGTVVVFGMLAATLVGIFMVPLFYVLLQGMAERFGRPRKPEPPSAHEEGETA</sequence>
<evidence type="ECO:0000256" key="8">
    <source>
        <dbReference type="ARBA" id="ARBA00023136"/>
    </source>
</evidence>
<dbReference type="PRINTS" id="PR00702">
    <property type="entry name" value="ACRIFLAVINRP"/>
</dbReference>
<dbReference type="Gene3D" id="1.20.1640.10">
    <property type="entry name" value="Multidrug efflux transporter AcrB transmembrane domain"/>
    <property type="match status" value="2"/>
</dbReference>
<evidence type="ECO:0000256" key="4">
    <source>
        <dbReference type="ARBA" id="ARBA00022475"/>
    </source>
</evidence>
<feature type="transmembrane region" description="Helical" evidence="9">
    <location>
        <begin position="540"/>
        <end position="558"/>
    </location>
</feature>
<keyword evidence="8 9" id="KW-0472">Membrane</keyword>
<dbReference type="InterPro" id="IPR001036">
    <property type="entry name" value="Acrflvin-R"/>
</dbReference>
<dbReference type="Gene3D" id="3.30.70.1440">
    <property type="entry name" value="Multidrug efflux transporter AcrB pore domain"/>
    <property type="match status" value="1"/>
</dbReference>
<feature type="transmembrane region" description="Helical" evidence="9">
    <location>
        <begin position="367"/>
        <end position="391"/>
    </location>
</feature>
<dbReference type="Gene3D" id="3.30.2090.10">
    <property type="entry name" value="Multidrug efflux transporter AcrB TolC docking domain, DN and DC subdomains"/>
    <property type="match status" value="2"/>
</dbReference>
<name>A0A2S5TDM2_9GAMM</name>
<feature type="transmembrane region" description="Helical" evidence="9">
    <location>
        <begin position="872"/>
        <end position="891"/>
    </location>
</feature>
<keyword evidence="4" id="KW-1003">Cell membrane</keyword>
<feature type="transmembrane region" description="Helical" evidence="9">
    <location>
        <begin position="924"/>
        <end position="948"/>
    </location>
</feature>
<evidence type="ECO:0000313" key="12">
    <source>
        <dbReference type="Proteomes" id="UP000238220"/>
    </source>
</evidence>
<reference evidence="11 12" key="1">
    <citation type="submission" date="2018-02" db="EMBL/GenBank/DDBJ databases">
        <title>Genome sequencing of Solimonas sp. HR-BB.</title>
        <authorList>
            <person name="Lee Y."/>
            <person name="Jeon C.O."/>
        </authorList>
    </citation>
    <scope>NUCLEOTIDE SEQUENCE [LARGE SCALE GENOMIC DNA]</scope>
    <source>
        <strain evidence="11 12">HR-BB</strain>
    </source>
</reference>
<keyword evidence="6 9" id="KW-0812">Transmembrane</keyword>
<dbReference type="PANTHER" id="PTHR32063">
    <property type="match status" value="1"/>
</dbReference>
<dbReference type="Pfam" id="PF00873">
    <property type="entry name" value="ACR_tran"/>
    <property type="match status" value="1"/>
</dbReference>
<dbReference type="NCBIfam" id="TIGR00915">
    <property type="entry name" value="2A0602"/>
    <property type="match status" value="1"/>
</dbReference>
<evidence type="ECO:0000259" key="10">
    <source>
        <dbReference type="PROSITE" id="PS50156"/>
    </source>
</evidence>
<dbReference type="GO" id="GO:0005886">
    <property type="term" value="C:plasma membrane"/>
    <property type="evidence" value="ECO:0007669"/>
    <property type="project" value="UniProtKB-SubCell"/>
</dbReference>
<dbReference type="PANTHER" id="PTHR32063:SF11">
    <property type="entry name" value="CATION OR DRUG EFFLUX SYSTEM PROTEIN"/>
    <property type="match status" value="1"/>
</dbReference>
<evidence type="ECO:0000256" key="9">
    <source>
        <dbReference type="RuleBase" id="RU364070"/>
    </source>
</evidence>
<dbReference type="SUPFAM" id="SSF82693">
    <property type="entry name" value="Multidrug efflux transporter AcrB pore domain, PN1, PN2, PC1 and PC2 subdomains"/>
    <property type="match status" value="4"/>
</dbReference>
<evidence type="ECO:0000256" key="6">
    <source>
        <dbReference type="ARBA" id="ARBA00022692"/>
    </source>
</evidence>
<dbReference type="InterPro" id="IPR004764">
    <property type="entry name" value="MdtF-like"/>
</dbReference>
<dbReference type="GO" id="GO:0015562">
    <property type="term" value="F:efflux transmembrane transporter activity"/>
    <property type="evidence" value="ECO:0007669"/>
    <property type="project" value="InterPro"/>
</dbReference>
<dbReference type="GO" id="GO:0009636">
    <property type="term" value="P:response to toxic substance"/>
    <property type="evidence" value="ECO:0007669"/>
    <property type="project" value="UniProtKB-ARBA"/>
</dbReference>
<proteinExistence type="inferred from homology"/>
<feature type="transmembrane region" description="Helical" evidence="9">
    <location>
        <begin position="397"/>
        <end position="418"/>
    </location>
</feature>
<gene>
    <name evidence="11" type="ORF">C3942_14745</name>
</gene>
<feature type="transmembrane region" description="Helical" evidence="9">
    <location>
        <begin position="439"/>
        <end position="459"/>
    </location>
</feature>
<dbReference type="AlphaFoldDB" id="A0A2S5TDM2"/>
<feature type="transmembrane region" description="Helical" evidence="9">
    <location>
        <begin position="343"/>
        <end position="360"/>
    </location>
</feature>
<dbReference type="SUPFAM" id="SSF82866">
    <property type="entry name" value="Multidrug efflux transporter AcrB transmembrane domain"/>
    <property type="match status" value="2"/>
</dbReference>
<dbReference type="OrthoDB" id="9757904at2"/>
<keyword evidence="7 9" id="KW-1133">Transmembrane helix</keyword>
<comment type="caution">
    <text evidence="11">The sequence shown here is derived from an EMBL/GenBank/DDBJ whole genome shotgun (WGS) entry which is preliminary data.</text>
</comment>
<dbReference type="Proteomes" id="UP000238220">
    <property type="component" value="Unassembled WGS sequence"/>
</dbReference>
<dbReference type="Gene3D" id="3.30.70.1320">
    <property type="entry name" value="Multidrug efflux transporter AcrB pore domain like"/>
    <property type="match status" value="1"/>
</dbReference>
<dbReference type="RefSeq" id="WP_104231119.1">
    <property type="nucleotide sequence ID" value="NZ_PSNW01000008.1"/>
</dbReference>
<dbReference type="Gene3D" id="3.30.70.1430">
    <property type="entry name" value="Multidrug efflux transporter AcrB pore domain"/>
    <property type="match status" value="2"/>
</dbReference>
<dbReference type="FunFam" id="3.30.70.1430:FF:000001">
    <property type="entry name" value="Efflux pump membrane transporter"/>
    <property type="match status" value="1"/>
</dbReference>
<evidence type="ECO:0000313" key="11">
    <source>
        <dbReference type="EMBL" id="PPE73080.1"/>
    </source>
</evidence>
<dbReference type="FunFam" id="1.20.1640.10:FF:000001">
    <property type="entry name" value="Efflux pump membrane transporter"/>
    <property type="match status" value="1"/>
</dbReference>
<dbReference type="PROSITE" id="PS50156">
    <property type="entry name" value="SSD"/>
    <property type="match status" value="1"/>
</dbReference>
<evidence type="ECO:0000256" key="5">
    <source>
        <dbReference type="ARBA" id="ARBA00022519"/>
    </source>
</evidence>
<evidence type="ECO:0000256" key="3">
    <source>
        <dbReference type="ARBA" id="ARBA00022448"/>
    </source>
</evidence>
<dbReference type="InterPro" id="IPR000731">
    <property type="entry name" value="SSD"/>
</dbReference>
<comment type="similarity">
    <text evidence="2 9">Belongs to the resistance-nodulation-cell division (RND) (TC 2.A.6) family.</text>
</comment>
<evidence type="ECO:0000256" key="7">
    <source>
        <dbReference type="ARBA" id="ARBA00022989"/>
    </source>
</evidence>
<feature type="transmembrane region" description="Helical" evidence="9">
    <location>
        <begin position="898"/>
        <end position="918"/>
    </location>
</feature>
<feature type="domain" description="SSD" evidence="10">
    <location>
        <begin position="370"/>
        <end position="496"/>
    </location>
</feature>
<protein>
    <recommendedName>
        <fullName evidence="9">Efflux pump membrane transporter</fullName>
    </recommendedName>
</protein>
<organism evidence="11 12">
    <name type="scientific">Solimonas fluminis</name>
    <dbReference type="NCBI Taxonomy" id="2086571"/>
    <lineage>
        <taxon>Bacteria</taxon>
        <taxon>Pseudomonadati</taxon>
        <taxon>Pseudomonadota</taxon>
        <taxon>Gammaproteobacteria</taxon>
        <taxon>Nevskiales</taxon>
        <taxon>Nevskiaceae</taxon>
        <taxon>Solimonas</taxon>
    </lineage>
</organism>
<dbReference type="NCBIfam" id="NF000282">
    <property type="entry name" value="RND_permease_1"/>
    <property type="match status" value="1"/>
</dbReference>
<keyword evidence="3 9" id="KW-0813">Transport</keyword>
<feature type="transmembrane region" description="Helical" evidence="9">
    <location>
        <begin position="471"/>
        <end position="498"/>
    </location>
</feature>
<evidence type="ECO:0000256" key="1">
    <source>
        <dbReference type="ARBA" id="ARBA00004429"/>
    </source>
</evidence>
<dbReference type="SUPFAM" id="SSF82714">
    <property type="entry name" value="Multidrug efflux transporter AcrB TolC docking domain, DN and DC subdomains"/>
    <property type="match status" value="2"/>
</dbReference>
<comment type="subcellular location">
    <subcellularLocation>
        <location evidence="1 9">Cell inner membrane</location>
        <topology evidence="1 9">Multi-pass membrane protein</topology>
    </subcellularLocation>
</comment>
<dbReference type="GO" id="GO:0042910">
    <property type="term" value="F:xenobiotic transmembrane transporter activity"/>
    <property type="evidence" value="ECO:0007669"/>
    <property type="project" value="TreeGrafter"/>
</dbReference>
<keyword evidence="12" id="KW-1185">Reference proteome</keyword>